<evidence type="ECO:0000313" key="1">
    <source>
        <dbReference type="EMBL" id="AEE53043.1"/>
    </source>
</evidence>
<dbReference type="AlphaFoldDB" id="F4L5Y3"/>
<name>F4L5Y3_HALH1</name>
<dbReference type="eggNOG" id="COG2315">
    <property type="taxonomic scope" value="Bacteria"/>
</dbReference>
<dbReference type="Proteomes" id="UP000008461">
    <property type="component" value="Chromosome"/>
</dbReference>
<dbReference type="PANTHER" id="PTHR35145">
    <property type="entry name" value="CYTOPLASMIC PROTEIN-RELATED"/>
    <property type="match status" value="1"/>
</dbReference>
<dbReference type="Gene3D" id="3.90.1150.30">
    <property type="match status" value="1"/>
</dbReference>
<dbReference type="SUPFAM" id="SSF142906">
    <property type="entry name" value="YjbR-like"/>
    <property type="match status" value="1"/>
</dbReference>
<reference evidence="1 2" key="1">
    <citation type="journal article" date="2011" name="Stand. Genomic Sci.">
        <title>Complete genome sequence of Haliscomenobacter hydrossis type strain (O).</title>
        <authorList>
            <consortium name="US DOE Joint Genome Institute (JGI-PGF)"/>
            <person name="Daligault H."/>
            <person name="Lapidus A."/>
            <person name="Zeytun A."/>
            <person name="Nolan M."/>
            <person name="Lucas S."/>
            <person name="Del Rio T.G."/>
            <person name="Tice H."/>
            <person name="Cheng J.F."/>
            <person name="Tapia R."/>
            <person name="Han C."/>
            <person name="Goodwin L."/>
            <person name="Pitluck S."/>
            <person name="Liolios K."/>
            <person name="Pagani I."/>
            <person name="Ivanova N."/>
            <person name="Huntemann M."/>
            <person name="Mavromatis K."/>
            <person name="Mikhailova N."/>
            <person name="Pati A."/>
            <person name="Chen A."/>
            <person name="Palaniappan K."/>
            <person name="Land M."/>
            <person name="Hauser L."/>
            <person name="Brambilla E.M."/>
            <person name="Rohde M."/>
            <person name="Verbarg S."/>
            <person name="Goker M."/>
            <person name="Bristow J."/>
            <person name="Eisen J.A."/>
            <person name="Markowitz V."/>
            <person name="Hugenholtz P."/>
            <person name="Kyrpides N.C."/>
            <person name="Klenk H.P."/>
            <person name="Woyke T."/>
        </authorList>
    </citation>
    <scope>NUCLEOTIDE SEQUENCE [LARGE SCALE GENOMIC DNA]</scope>
    <source>
        <strain evidence="2">ATCC 27775 / DSM 1100 / LMG 10767 / O</strain>
    </source>
</reference>
<dbReference type="InterPro" id="IPR058532">
    <property type="entry name" value="YjbR/MT2646/Rv2570-like"/>
</dbReference>
<proteinExistence type="predicted"/>
<evidence type="ECO:0008006" key="3">
    <source>
        <dbReference type="Google" id="ProtNLM"/>
    </source>
</evidence>
<dbReference type="InterPro" id="IPR007351">
    <property type="entry name" value="YjbR"/>
</dbReference>
<keyword evidence="2" id="KW-1185">Reference proteome</keyword>
<protein>
    <recommendedName>
        <fullName evidence="3">MmcQ-like protein</fullName>
    </recommendedName>
</protein>
<dbReference type="InterPro" id="IPR038056">
    <property type="entry name" value="YjbR-like_sf"/>
</dbReference>
<dbReference type="STRING" id="760192.Halhy_5217"/>
<dbReference type="EMBL" id="CP002691">
    <property type="protein sequence ID" value="AEE53043.1"/>
    <property type="molecule type" value="Genomic_DNA"/>
</dbReference>
<organism evidence="1 2">
    <name type="scientific">Haliscomenobacter hydrossis (strain ATCC 27775 / DSM 1100 / LMG 10767 / O)</name>
    <dbReference type="NCBI Taxonomy" id="760192"/>
    <lineage>
        <taxon>Bacteria</taxon>
        <taxon>Pseudomonadati</taxon>
        <taxon>Bacteroidota</taxon>
        <taxon>Saprospiria</taxon>
        <taxon>Saprospirales</taxon>
        <taxon>Haliscomenobacteraceae</taxon>
        <taxon>Haliscomenobacter</taxon>
    </lineage>
</organism>
<dbReference type="KEGG" id="hhy:Halhy_5217"/>
<dbReference type="OrthoDB" id="9789813at2"/>
<dbReference type="HOGENOM" id="CLU_105851_1_1_10"/>
<reference key="2">
    <citation type="submission" date="2011-04" db="EMBL/GenBank/DDBJ databases">
        <title>Complete sequence of chromosome of Haliscomenobacter hydrossis DSM 1100.</title>
        <authorList>
            <consortium name="US DOE Joint Genome Institute (JGI-PGF)"/>
            <person name="Lucas S."/>
            <person name="Han J."/>
            <person name="Lapidus A."/>
            <person name="Bruce D."/>
            <person name="Goodwin L."/>
            <person name="Pitluck S."/>
            <person name="Peters L."/>
            <person name="Kyrpides N."/>
            <person name="Mavromatis K."/>
            <person name="Ivanova N."/>
            <person name="Ovchinnikova G."/>
            <person name="Pagani I."/>
            <person name="Daligault H."/>
            <person name="Detter J.C."/>
            <person name="Han C."/>
            <person name="Land M."/>
            <person name="Hauser L."/>
            <person name="Markowitz V."/>
            <person name="Cheng J.-F."/>
            <person name="Hugenholtz P."/>
            <person name="Woyke T."/>
            <person name="Wu D."/>
            <person name="Verbarg S."/>
            <person name="Frueling A."/>
            <person name="Brambilla E."/>
            <person name="Klenk H.-P."/>
            <person name="Eisen J.A."/>
        </authorList>
    </citation>
    <scope>NUCLEOTIDE SEQUENCE</scope>
    <source>
        <strain>DSM 1100</strain>
    </source>
</reference>
<accession>F4L5Y3</accession>
<dbReference type="RefSeq" id="WP_013767578.1">
    <property type="nucleotide sequence ID" value="NC_015510.1"/>
</dbReference>
<sequence length="120" mass="13596">MNIEEICAYCLAKKGVEDGFPFGETTMVFKVMGKIFALAPLDADIQTINLKCEPDWAIELRETHPDDIFPGYHMNKQHWNTVNCETGLSNKLLQELIDHSYNLIVKSLPKKVQAELESLG</sequence>
<gene>
    <name evidence="1" type="ordered locus">Halhy_5217</name>
</gene>
<evidence type="ECO:0000313" key="2">
    <source>
        <dbReference type="Proteomes" id="UP000008461"/>
    </source>
</evidence>
<dbReference type="PANTHER" id="PTHR35145:SF1">
    <property type="entry name" value="CYTOPLASMIC PROTEIN"/>
    <property type="match status" value="1"/>
</dbReference>
<dbReference type="Pfam" id="PF04237">
    <property type="entry name" value="YjbR"/>
    <property type="match status" value="1"/>
</dbReference>